<accession>E6QS57</accession>
<dbReference type="AlphaFoldDB" id="E6QS57"/>
<evidence type="ECO:0000256" key="1">
    <source>
        <dbReference type="SAM" id="MobiDB-lite"/>
    </source>
</evidence>
<name>E6QS57_9ZZZZ</name>
<proteinExistence type="predicted"/>
<comment type="caution">
    <text evidence="3">The sequence shown here is derived from an EMBL/GenBank/DDBJ whole genome shotgun (WGS) entry which is preliminary data.</text>
</comment>
<dbReference type="InterPro" id="IPR037682">
    <property type="entry name" value="TonB_C"/>
</dbReference>
<protein>
    <submittedName>
        <fullName evidence="3">Putative TonB protein</fullName>
    </submittedName>
</protein>
<reference evidence="3" key="1">
    <citation type="submission" date="2009-10" db="EMBL/GenBank/DDBJ databases">
        <title>Diversity of trophic interactions inside an arsenic-rich microbial ecosystem.</title>
        <authorList>
            <person name="Bertin P.N."/>
            <person name="Heinrich-Salmeron A."/>
            <person name="Pelletier E."/>
            <person name="Goulhen-Chollet F."/>
            <person name="Arsene-Ploetze F."/>
            <person name="Gallien S."/>
            <person name="Calteau A."/>
            <person name="Vallenet D."/>
            <person name="Casiot C."/>
            <person name="Chane-Woon-Ming B."/>
            <person name="Giloteaux L."/>
            <person name="Barakat M."/>
            <person name="Bonnefoy V."/>
            <person name="Bruneel O."/>
            <person name="Chandler M."/>
            <person name="Cleiss J."/>
            <person name="Duran R."/>
            <person name="Elbaz-Poulichet F."/>
            <person name="Fonknechten N."/>
            <person name="Lauga B."/>
            <person name="Mornico D."/>
            <person name="Ortet P."/>
            <person name="Schaeffer C."/>
            <person name="Siguier P."/>
            <person name="Alexander Thil Smith A."/>
            <person name="Van Dorsselaer A."/>
            <person name="Weissenbach J."/>
            <person name="Medigue C."/>
            <person name="Le Paslier D."/>
        </authorList>
    </citation>
    <scope>NUCLEOTIDE SEQUENCE</scope>
</reference>
<feature type="domain" description="TonB C-terminal" evidence="2">
    <location>
        <begin position="121"/>
        <end position="211"/>
    </location>
</feature>
<feature type="compositionally biased region" description="Low complexity" evidence="1">
    <location>
        <begin position="97"/>
        <end position="115"/>
    </location>
</feature>
<dbReference type="Gene3D" id="3.30.1150.10">
    <property type="match status" value="1"/>
</dbReference>
<feature type="region of interest" description="Disordered" evidence="1">
    <location>
        <begin position="86"/>
        <end position="120"/>
    </location>
</feature>
<sequence length="211" mass="22259">MNEPQGFSGFLVIALLLWLVLLLGLGQALLPNSAPPEEPAMDAQLVELPAPPQATKAMPAKPVVIQHPLAASKPLVQNKAPTPAAPIVLSNPNPAQTKMAPVPTAAPMKPAATTPSDQSGTEQLGAYAVYQPKPVIPEDLQDVATHVVVSARFHIAADGTVRVKLLHAAPDPRLNQLILNTLNSWRFMPATQNGKPVETDQDIEVTVDVGG</sequence>
<evidence type="ECO:0000259" key="2">
    <source>
        <dbReference type="PROSITE" id="PS52015"/>
    </source>
</evidence>
<dbReference type="PROSITE" id="PS52015">
    <property type="entry name" value="TONB_CTD"/>
    <property type="match status" value="1"/>
</dbReference>
<dbReference type="GO" id="GO:0055085">
    <property type="term" value="P:transmembrane transport"/>
    <property type="evidence" value="ECO:0007669"/>
    <property type="project" value="InterPro"/>
</dbReference>
<organism evidence="3">
    <name type="scientific">mine drainage metagenome</name>
    <dbReference type="NCBI Taxonomy" id="410659"/>
    <lineage>
        <taxon>unclassified sequences</taxon>
        <taxon>metagenomes</taxon>
        <taxon>ecological metagenomes</taxon>
    </lineage>
</organism>
<dbReference type="SUPFAM" id="SSF74653">
    <property type="entry name" value="TolA/TonB C-terminal domain"/>
    <property type="match status" value="1"/>
</dbReference>
<evidence type="ECO:0000313" key="3">
    <source>
        <dbReference type="EMBL" id="CBI10079.1"/>
    </source>
</evidence>
<dbReference type="Pfam" id="PF03544">
    <property type="entry name" value="TonB_C"/>
    <property type="match status" value="1"/>
</dbReference>
<dbReference type="EMBL" id="CABR01000069">
    <property type="protein sequence ID" value="CBI10079.1"/>
    <property type="molecule type" value="Genomic_DNA"/>
</dbReference>
<gene>
    <name evidence="3" type="ORF">CARN7_0840</name>
</gene>